<organism evidence="10 11">
    <name type="scientific">Salinisphaera hydrothermalis (strain C41B8)</name>
    <dbReference type="NCBI Taxonomy" id="1304275"/>
    <lineage>
        <taxon>Bacteria</taxon>
        <taxon>Pseudomonadati</taxon>
        <taxon>Pseudomonadota</taxon>
        <taxon>Gammaproteobacteria</taxon>
        <taxon>Salinisphaerales</taxon>
        <taxon>Salinisphaeraceae</taxon>
        <taxon>Salinisphaera</taxon>
    </lineage>
</organism>
<comment type="caution">
    <text evidence="10">The sequence shown here is derived from an EMBL/GenBank/DDBJ whole genome shotgun (WGS) entry which is preliminary data.</text>
</comment>
<dbReference type="Gene3D" id="3.20.20.105">
    <property type="entry name" value="Queuine tRNA-ribosyltransferase-like"/>
    <property type="match status" value="1"/>
</dbReference>
<keyword evidence="4 8" id="KW-0819">tRNA processing</keyword>
<dbReference type="GO" id="GO:0008616">
    <property type="term" value="P:tRNA queuosine(34) biosynthetic process"/>
    <property type="evidence" value="ECO:0007669"/>
    <property type="project" value="UniProtKB-UniRule"/>
</dbReference>
<name>A0A084IGJ8_SALHC</name>
<keyword evidence="2 8" id="KW-0328">Glycosyltransferase</keyword>
<dbReference type="NCBIfam" id="TIGR00430">
    <property type="entry name" value="Q_tRNA_tgt"/>
    <property type="match status" value="1"/>
</dbReference>
<dbReference type="UniPathway" id="UPA00392"/>
<evidence type="ECO:0000313" key="10">
    <source>
        <dbReference type="EMBL" id="KEZ75832.1"/>
    </source>
</evidence>
<evidence type="ECO:0000256" key="8">
    <source>
        <dbReference type="HAMAP-Rule" id="MF_00168"/>
    </source>
</evidence>
<feature type="active site" description="Nucleophile" evidence="8">
    <location>
        <position position="262"/>
    </location>
</feature>
<dbReference type="InterPro" id="IPR036511">
    <property type="entry name" value="TGT-like_sf"/>
</dbReference>
<dbReference type="InterPro" id="IPR002616">
    <property type="entry name" value="tRNA_ribo_trans-like"/>
</dbReference>
<feature type="binding site" evidence="8">
    <location>
        <position position="331"/>
    </location>
    <ligand>
        <name>Zn(2+)</name>
        <dbReference type="ChEBI" id="CHEBI:29105"/>
    </ligand>
</feature>
<feature type="binding site" evidence="8">
    <location>
        <begin position="89"/>
        <end position="93"/>
    </location>
    <ligand>
        <name>substrate</name>
    </ligand>
</feature>
<evidence type="ECO:0000259" key="9">
    <source>
        <dbReference type="Pfam" id="PF01702"/>
    </source>
</evidence>
<feature type="binding site" evidence="8">
    <location>
        <position position="300"/>
    </location>
    <ligand>
        <name>Zn(2+)</name>
        <dbReference type="ChEBI" id="CHEBI:29105"/>
    </ligand>
</feature>
<comment type="subunit">
    <text evidence="8">Homodimer. Within each dimer, one monomer is responsible for RNA recognition and catalysis, while the other monomer binds to the replacement base PreQ1.</text>
</comment>
<feature type="binding site" evidence="8">
    <location>
        <position position="305"/>
    </location>
    <ligand>
        <name>Zn(2+)</name>
        <dbReference type="ChEBI" id="CHEBI:29105"/>
    </ligand>
</feature>
<dbReference type="SUPFAM" id="SSF51713">
    <property type="entry name" value="tRNA-guanine transglycosylase"/>
    <property type="match status" value="1"/>
</dbReference>
<accession>A0A084IGJ8</accession>
<comment type="pathway">
    <text evidence="1 8">tRNA modification; tRNA-queuosine biosynthesis.</text>
</comment>
<feature type="binding site" evidence="8">
    <location>
        <position position="185"/>
    </location>
    <ligand>
        <name>substrate</name>
    </ligand>
</feature>
<feature type="binding site" evidence="8">
    <location>
        <position position="302"/>
    </location>
    <ligand>
        <name>Zn(2+)</name>
        <dbReference type="ChEBI" id="CHEBI:29105"/>
    </ligand>
</feature>
<dbReference type="InterPro" id="IPR004803">
    <property type="entry name" value="TGT"/>
</dbReference>
<sequence length="377" mass="41267">MIYEALGRDGNARRGRLHLPHGTVETPAFMPVGTYGTVKGMTPEELTGLGAEIVLGNTYHLMLRPGTEIVGAHGGLHGFMHWDRPILTDSGGFQVWSLAEMRKLTEDGVAFRSPLDGSRQYLSPERSIEVQHALNSDIVMCLDECTDYPVSKQDAAQSMQLSMRWAARCRAAHGDSNNKLFGINQGSVFDDLRAESMAALVDIGFDGYAIGGVSVGEGWEDKASVLAGVLPRTPADAPRYLMGVGTPADLVASVAYGIDMFDCVMPTRNARNGYLFTHDGVVKIKNAVHKHDTGPLDASCDCYTCRHYSRAYLHHLYRCGEILAARLNTWHNLAYYQRLMQRIRGAIEAGEYAAFMRDFFTGAEGRGTPQAAHGGYA</sequence>
<dbReference type="STRING" id="1304275.C41B8_17913"/>
<dbReference type="RefSeq" id="WP_037341407.1">
    <property type="nucleotide sequence ID" value="NZ_APNK01000049.1"/>
</dbReference>
<dbReference type="NCBIfam" id="TIGR00449">
    <property type="entry name" value="tgt_general"/>
    <property type="match status" value="1"/>
</dbReference>
<dbReference type="eggNOG" id="COG0343">
    <property type="taxonomic scope" value="Bacteria"/>
</dbReference>
<evidence type="ECO:0000256" key="2">
    <source>
        <dbReference type="ARBA" id="ARBA00022676"/>
    </source>
</evidence>
<keyword evidence="11" id="KW-1185">Reference proteome</keyword>
<comment type="function">
    <text evidence="8">Catalyzes the base-exchange of a guanine (G) residue with the queuine precursor 7-aminomethyl-7-deazaguanine (PreQ1) at position 34 (anticodon wobble position) in tRNAs with GU(N) anticodons (tRNA-Asp, -Asn, -His and -Tyr). Catalysis occurs through a double-displacement mechanism. The nucleophile active site attacks the C1' of nucleotide 34 to detach the guanine base from the RNA, forming a covalent enzyme-RNA intermediate. The proton acceptor active site deprotonates the incoming PreQ1, allowing a nucleophilic attack on the C1' of the ribose to form the product. After dissociation, two additional enzymatic reactions on the tRNA convert PreQ1 to queuine (Q), resulting in the hypermodified nucleoside queuosine (7-(((4,5-cis-dihydroxy-2-cyclopenten-1-yl)amino)methyl)-7-deazaguanosine).</text>
</comment>
<keyword evidence="5 8" id="KW-0479">Metal-binding</keyword>
<evidence type="ECO:0000256" key="7">
    <source>
        <dbReference type="ARBA" id="ARBA00050112"/>
    </source>
</evidence>
<gene>
    <name evidence="8" type="primary">tgt</name>
    <name evidence="10" type="ORF">C41B8_17913</name>
</gene>
<dbReference type="Proteomes" id="UP000028302">
    <property type="component" value="Unassembled WGS sequence"/>
</dbReference>
<feature type="region of interest" description="RNA binding" evidence="8">
    <location>
        <begin position="243"/>
        <end position="249"/>
    </location>
</feature>
<evidence type="ECO:0000256" key="3">
    <source>
        <dbReference type="ARBA" id="ARBA00022679"/>
    </source>
</evidence>
<evidence type="ECO:0000256" key="6">
    <source>
        <dbReference type="ARBA" id="ARBA00022785"/>
    </source>
</evidence>
<evidence type="ECO:0000313" key="11">
    <source>
        <dbReference type="Proteomes" id="UP000028302"/>
    </source>
</evidence>
<comment type="cofactor">
    <cofactor evidence="8">
        <name>Zn(2+)</name>
        <dbReference type="ChEBI" id="CHEBI:29105"/>
    </cofactor>
    <text evidence="8">Binds 1 zinc ion per subunit.</text>
</comment>
<proteinExistence type="inferred from homology"/>
<evidence type="ECO:0000256" key="1">
    <source>
        <dbReference type="ARBA" id="ARBA00004691"/>
    </source>
</evidence>
<dbReference type="GO" id="GO:0008479">
    <property type="term" value="F:tRNA-guanosine(34) queuine transglycosylase activity"/>
    <property type="evidence" value="ECO:0007669"/>
    <property type="project" value="UniProtKB-UniRule"/>
</dbReference>
<dbReference type="EMBL" id="APNK01000049">
    <property type="protein sequence ID" value="KEZ75832.1"/>
    <property type="molecule type" value="Genomic_DNA"/>
</dbReference>
<feature type="domain" description="tRNA-guanine(15) transglycosylase-like" evidence="9">
    <location>
        <begin position="11"/>
        <end position="361"/>
    </location>
</feature>
<comment type="catalytic activity">
    <reaction evidence="7 8">
        <text>7-aminomethyl-7-carbaguanine + guanosine(34) in tRNA = 7-aminomethyl-7-carbaguanosine(34) in tRNA + guanine</text>
        <dbReference type="Rhea" id="RHEA:24104"/>
        <dbReference type="Rhea" id="RHEA-COMP:10341"/>
        <dbReference type="Rhea" id="RHEA-COMP:10342"/>
        <dbReference type="ChEBI" id="CHEBI:16235"/>
        <dbReference type="ChEBI" id="CHEBI:58703"/>
        <dbReference type="ChEBI" id="CHEBI:74269"/>
        <dbReference type="ChEBI" id="CHEBI:82833"/>
        <dbReference type="EC" id="2.4.2.29"/>
    </reaction>
</comment>
<dbReference type="GO" id="GO:0005829">
    <property type="term" value="C:cytosol"/>
    <property type="evidence" value="ECO:0007669"/>
    <property type="project" value="TreeGrafter"/>
</dbReference>
<dbReference type="PANTHER" id="PTHR46499:SF1">
    <property type="entry name" value="QUEUINE TRNA-RIBOSYLTRANSFERASE"/>
    <property type="match status" value="1"/>
</dbReference>
<dbReference type="AlphaFoldDB" id="A0A084IGJ8"/>
<dbReference type="HAMAP" id="MF_00168">
    <property type="entry name" value="Q_tRNA_Tgt"/>
    <property type="match status" value="1"/>
</dbReference>
<comment type="similarity">
    <text evidence="8">Belongs to the queuine tRNA-ribosyltransferase family.</text>
</comment>
<dbReference type="Pfam" id="PF01702">
    <property type="entry name" value="TGT"/>
    <property type="match status" value="1"/>
</dbReference>
<feature type="binding site" evidence="8">
    <location>
        <position position="212"/>
    </location>
    <ligand>
        <name>substrate</name>
    </ligand>
</feature>
<dbReference type="InterPro" id="IPR050076">
    <property type="entry name" value="ArchSynthase1/Queuine_TRR"/>
</dbReference>
<dbReference type="GO" id="GO:0046872">
    <property type="term" value="F:metal ion binding"/>
    <property type="evidence" value="ECO:0007669"/>
    <property type="project" value="UniProtKB-KW"/>
</dbReference>
<keyword evidence="6 8" id="KW-0671">Queuosine biosynthesis</keyword>
<feature type="region of interest" description="RNA binding; important for wobble base 34 recognition" evidence="8">
    <location>
        <begin position="267"/>
        <end position="271"/>
    </location>
</feature>
<evidence type="ECO:0000256" key="4">
    <source>
        <dbReference type="ARBA" id="ARBA00022694"/>
    </source>
</evidence>
<dbReference type="OrthoDB" id="9805417at2"/>
<dbReference type="PATRIC" id="fig|1304275.5.peg.3661"/>
<dbReference type="EC" id="2.4.2.29" evidence="8"/>
<reference evidence="10 11" key="1">
    <citation type="submission" date="2013-03" db="EMBL/GenBank/DDBJ databases">
        <title>Salinisphaera hydrothermalis C41B8 Genome Sequencing.</title>
        <authorList>
            <person name="Li C."/>
            <person name="Lai Q."/>
            <person name="Shao Z."/>
        </authorList>
    </citation>
    <scope>NUCLEOTIDE SEQUENCE [LARGE SCALE GENOMIC DNA]</scope>
    <source>
        <strain evidence="10 11">C41B8</strain>
    </source>
</reference>
<dbReference type="FunFam" id="3.20.20.105:FF:000001">
    <property type="entry name" value="Queuine tRNA-ribosyltransferase"/>
    <property type="match status" value="1"/>
</dbReference>
<dbReference type="PANTHER" id="PTHR46499">
    <property type="entry name" value="QUEUINE TRNA-RIBOSYLTRANSFERASE"/>
    <property type="match status" value="1"/>
</dbReference>
<keyword evidence="8" id="KW-0862">Zinc</keyword>
<evidence type="ECO:0000256" key="5">
    <source>
        <dbReference type="ARBA" id="ARBA00022723"/>
    </source>
</evidence>
<feature type="active site" description="Proton acceptor" evidence="8">
    <location>
        <position position="89"/>
    </location>
</feature>
<feature type="binding site" evidence="8">
    <location>
        <position position="143"/>
    </location>
    <ligand>
        <name>substrate</name>
    </ligand>
</feature>
<keyword evidence="3 8" id="KW-0808">Transferase</keyword>
<protein>
    <recommendedName>
        <fullName evidence="8">Queuine tRNA-ribosyltransferase</fullName>
        <ecNumber evidence="8">2.4.2.29</ecNumber>
    </recommendedName>
    <alternativeName>
        <fullName evidence="8">Guanine insertion enzyme</fullName>
    </alternativeName>
    <alternativeName>
        <fullName evidence="8">tRNA-guanine transglycosylase</fullName>
    </alternativeName>
</protein>